<reference evidence="2" key="1">
    <citation type="submission" date="2013-12" db="EMBL/GenBank/DDBJ databases">
        <title>The Genome Sequence of Aphanomyces invadans NJM9701.</title>
        <authorList>
            <consortium name="The Broad Institute Genomics Platform"/>
            <person name="Russ C."/>
            <person name="Tyler B."/>
            <person name="van West P."/>
            <person name="Dieguez-Uribeondo J."/>
            <person name="Young S.K."/>
            <person name="Zeng Q."/>
            <person name="Gargeya S."/>
            <person name="Fitzgerald M."/>
            <person name="Abouelleil A."/>
            <person name="Alvarado L."/>
            <person name="Chapman S.B."/>
            <person name="Gainer-Dewar J."/>
            <person name="Goldberg J."/>
            <person name="Griggs A."/>
            <person name="Gujja S."/>
            <person name="Hansen M."/>
            <person name="Howarth C."/>
            <person name="Imamovic A."/>
            <person name="Ireland A."/>
            <person name="Larimer J."/>
            <person name="McCowan C."/>
            <person name="Murphy C."/>
            <person name="Pearson M."/>
            <person name="Poon T.W."/>
            <person name="Priest M."/>
            <person name="Roberts A."/>
            <person name="Saif S."/>
            <person name="Shea T."/>
            <person name="Sykes S."/>
            <person name="Wortman J."/>
            <person name="Nusbaum C."/>
            <person name="Birren B."/>
        </authorList>
    </citation>
    <scope>NUCLEOTIDE SEQUENCE [LARGE SCALE GENOMIC DNA]</scope>
    <source>
        <strain evidence="2">NJM9701</strain>
    </source>
</reference>
<dbReference type="EMBL" id="KI913954">
    <property type="protein sequence ID" value="ETW08022.1"/>
    <property type="molecule type" value="Genomic_DNA"/>
</dbReference>
<dbReference type="InterPro" id="IPR029063">
    <property type="entry name" value="SAM-dependent_MTases_sf"/>
</dbReference>
<name>A0A024UQB5_9STRA</name>
<dbReference type="Pfam" id="PF05063">
    <property type="entry name" value="MT-A70"/>
    <property type="match status" value="1"/>
</dbReference>
<dbReference type="PANTHER" id="PTHR12829">
    <property type="entry name" value="N6-ADENOSINE-METHYLTRANSFERASE"/>
    <property type="match status" value="1"/>
</dbReference>
<accession>A0A024UQB5</accession>
<dbReference type="VEuPathDB" id="FungiDB:H310_02398"/>
<sequence length="347" mass="38859">MAVPSETFLAINHLDIVNDYYNGFQVSASSLRIPHTAYIKASTNPKKRKRSPSAAPMRLPPAELLVTLEAARQYVLPHVHDLLPQYIKTVPDSPARDATPTARSDQTISATLMDGLQENNSDDDVLVMHDKRQYLLPRHCTFVLGDIFRLPRFPTTFRCIVMDPPWENRTVARGATYATMPHVRLLNLDVPSLACPDGALLVIWVTNKPAFHDFIVDELLPRWGFTFLQTWHWVKVAADGECVTPLSSTHKLPFEKALVAGRGAFADMAVAPRVAVSVPLRHSWKPPLAPLLTELGIDEEKDNKVEIFARELRPHWTCIGNEVLKFQDLCLFDAKPPDTSVAGFRAS</sequence>
<evidence type="ECO:0008006" key="3">
    <source>
        <dbReference type="Google" id="ProtNLM"/>
    </source>
</evidence>
<proteinExistence type="inferred from homology"/>
<dbReference type="OrthoDB" id="61116at2759"/>
<dbReference type="SUPFAM" id="SSF53335">
    <property type="entry name" value="S-adenosyl-L-methionine-dependent methyltransferases"/>
    <property type="match status" value="1"/>
</dbReference>
<dbReference type="STRING" id="157072.A0A024UQB5"/>
<dbReference type="eggNOG" id="KOG2356">
    <property type="taxonomic scope" value="Eukaryota"/>
</dbReference>
<dbReference type="InterPro" id="IPR007757">
    <property type="entry name" value="MT-A70-like"/>
</dbReference>
<dbReference type="GO" id="GO:0005634">
    <property type="term" value="C:nucleus"/>
    <property type="evidence" value="ECO:0007669"/>
    <property type="project" value="TreeGrafter"/>
</dbReference>
<dbReference type="AlphaFoldDB" id="A0A024UQB5"/>
<dbReference type="RefSeq" id="XP_008864115.1">
    <property type="nucleotide sequence ID" value="XM_008865893.1"/>
</dbReference>
<dbReference type="PROSITE" id="PS51143">
    <property type="entry name" value="MT_A70"/>
    <property type="match status" value="1"/>
</dbReference>
<organism evidence="2">
    <name type="scientific">Aphanomyces invadans</name>
    <dbReference type="NCBI Taxonomy" id="157072"/>
    <lineage>
        <taxon>Eukaryota</taxon>
        <taxon>Sar</taxon>
        <taxon>Stramenopiles</taxon>
        <taxon>Oomycota</taxon>
        <taxon>Saprolegniomycetes</taxon>
        <taxon>Saprolegniales</taxon>
        <taxon>Verrucalvaceae</taxon>
        <taxon>Aphanomyces</taxon>
    </lineage>
</organism>
<evidence type="ECO:0000313" key="2">
    <source>
        <dbReference type="EMBL" id="ETW08022.1"/>
    </source>
</evidence>
<evidence type="ECO:0000256" key="1">
    <source>
        <dbReference type="PROSITE-ProRule" id="PRU00489"/>
    </source>
</evidence>
<protein>
    <recommendedName>
        <fullName evidence="3">Methyltransferase-like protein 4</fullName>
    </recommendedName>
</protein>
<dbReference type="PANTHER" id="PTHR12829:SF4">
    <property type="entry name" value="N(6)-ADENINE-SPECIFIC METHYLTRANSFERASE METTL4"/>
    <property type="match status" value="1"/>
</dbReference>
<gene>
    <name evidence="2" type="ORF">H310_02398</name>
</gene>
<comment type="similarity">
    <text evidence="1">Belongs to the MT-A70-like family.</text>
</comment>
<dbReference type="GO" id="GO:0008168">
    <property type="term" value="F:methyltransferase activity"/>
    <property type="evidence" value="ECO:0007669"/>
    <property type="project" value="TreeGrafter"/>
</dbReference>
<dbReference type="GeneID" id="20079448"/>